<comment type="similarity">
    <text evidence="5">Belongs to the ABC-2 integral membrane protein family.</text>
</comment>
<evidence type="ECO:0000313" key="7">
    <source>
        <dbReference type="EMBL" id="KKI49513.1"/>
    </source>
</evidence>
<dbReference type="PANTHER" id="PTHR43229:SF2">
    <property type="entry name" value="NODULATION PROTEIN J"/>
    <property type="match status" value="1"/>
</dbReference>
<dbReference type="GO" id="GO:0140359">
    <property type="term" value="F:ABC-type transporter activity"/>
    <property type="evidence" value="ECO:0007669"/>
    <property type="project" value="InterPro"/>
</dbReference>
<dbReference type="EMBL" id="LAYJ01000133">
    <property type="protein sequence ID" value="KKI49513.1"/>
    <property type="molecule type" value="Genomic_DNA"/>
</dbReference>
<evidence type="ECO:0000313" key="8">
    <source>
        <dbReference type="Proteomes" id="UP000034076"/>
    </source>
</evidence>
<reference evidence="7 8" key="1">
    <citation type="submission" date="2015-04" db="EMBL/GenBank/DDBJ databases">
        <title>Draft genome sequence of bacteremic isolate Catabacter hongkongensis type strain HKU16T.</title>
        <authorList>
            <person name="Lau S.K."/>
            <person name="Teng J.L."/>
            <person name="Huang Y."/>
            <person name="Curreem S.O."/>
            <person name="Tsui S.K."/>
            <person name="Woo P.C."/>
        </authorList>
    </citation>
    <scope>NUCLEOTIDE SEQUENCE [LARGE SCALE GENOMIC DNA]</scope>
    <source>
        <strain evidence="7 8">HKU16</strain>
    </source>
</reference>
<feature type="transmembrane region" description="Helical" evidence="5">
    <location>
        <begin position="144"/>
        <end position="165"/>
    </location>
</feature>
<dbReference type="InterPro" id="IPR013525">
    <property type="entry name" value="ABC2_TM"/>
</dbReference>
<gene>
    <name evidence="7" type="ORF">CHK_3091</name>
</gene>
<proteinExistence type="inferred from homology"/>
<accession>A0A0M2NBA5</accession>
<feature type="transmembrane region" description="Helical" evidence="5">
    <location>
        <begin position="20"/>
        <end position="38"/>
    </location>
</feature>
<keyword evidence="3 5" id="KW-1133">Transmembrane helix</keyword>
<dbReference type="InterPro" id="IPR051784">
    <property type="entry name" value="Nod_factor_ABC_transporter"/>
</dbReference>
<dbReference type="InterPro" id="IPR047817">
    <property type="entry name" value="ABC2_TM_bact-type"/>
</dbReference>
<keyword evidence="8" id="KW-1185">Reference proteome</keyword>
<organism evidence="7 8">
    <name type="scientific">Christensenella hongkongensis</name>
    <dbReference type="NCBI Taxonomy" id="270498"/>
    <lineage>
        <taxon>Bacteria</taxon>
        <taxon>Bacillati</taxon>
        <taxon>Bacillota</taxon>
        <taxon>Clostridia</taxon>
        <taxon>Christensenellales</taxon>
        <taxon>Christensenellaceae</taxon>
        <taxon>Christensenella</taxon>
    </lineage>
</organism>
<feature type="transmembrane region" description="Helical" evidence="5">
    <location>
        <begin position="253"/>
        <end position="274"/>
    </location>
</feature>
<feature type="transmembrane region" description="Helical" evidence="5">
    <location>
        <begin position="172"/>
        <end position="193"/>
    </location>
</feature>
<dbReference type="PROSITE" id="PS51012">
    <property type="entry name" value="ABC_TM2"/>
    <property type="match status" value="1"/>
</dbReference>
<evidence type="ECO:0000256" key="2">
    <source>
        <dbReference type="ARBA" id="ARBA00022692"/>
    </source>
</evidence>
<dbReference type="Proteomes" id="UP000034076">
    <property type="component" value="Unassembled WGS sequence"/>
</dbReference>
<dbReference type="OrthoDB" id="162334at2"/>
<dbReference type="RefSeq" id="WP_046444838.1">
    <property type="nucleotide sequence ID" value="NZ_LLYX01000037.1"/>
</dbReference>
<keyword evidence="5" id="KW-1003">Cell membrane</keyword>
<keyword evidence="2 5" id="KW-0812">Transmembrane</keyword>
<dbReference type="AlphaFoldDB" id="A0A0M2NBA5"/>
<feature type="domain" description="ABC transmembrane type-2" evidence="6">
    <location>
        <begin position="17"/>
        <end position="282"/>
    </location>
</feature>
<evidence type="ECO:0000256" key="5">
    <source>
        <dbReference type="RuleBase" id="RU361157"/>
    </source>
</evidence>
<dbReference type="PATRIC" id="fig|270498.16.peg.3188"/>
<evidence type="ECO:0000256" key="1">
    <source>
        <dbReference type="ARBA" id="ARBA00004141"/>
    </source>
</evidence>
<dbReference type="PIRSF" id="PIRSF006648">
    <property type="entry name" value="DrrB"/>
    <property type="match status" value="1"/>
</dbReference>
<dbReference type="PANTHER" id="PTHR43229">
    <property type="entry name" value="NODULATION PROTEIN J"/>
    <property type="match status" value="1"/>
</dbReference>
<dbReference type="GO" id="GO:0043190">
    <property type="term" value="C:ATP-binding cassette (ABC) transporter complex"/>
    <property type="evidence" value="ECO:0007669"/>
    <property type="project" value="InterPro"/>
</dbReference>
<evidence type="ECO:0000256" key="3">
    <source>
        <dbReference type="ARBA" id="ARBA00022989"/>
    </source>
</evidence>
<sequence length="284" mass="30418">MLNMAKRNIKVFFRDRSSVFFSLLAVFIIIALYAVFLGDTITSGNENVPGIDNLVNSWVIAGILAVISMTSTLGAFGVMVEDRAKKISKDFSVSPLRRGDIAGGYILCSVCVGIIMSLVALVIGELYIVAAGGELLPTENMLQVIGGIFLSVFSSSSIVLFIVSFFKSQNAFGTASTIIGTLIGFLTGVYIPIGSLPDAVQGIIKAFPVSYSASLFRTSMLEQPMAVSFDGAPASAVEDFTHEMGVNFQFGDFTTTITTCIIVLFATAAIFYTLSILNLSRKRK</sequence>
<dbReference type="STRING" id="270498.CHK_3091"/>
<feature type="transmembrane region" description="Helical" evidence="5">
    <location>
        <begin position="101"/>
        <end position="124"/>
    </location>
</feature>
<evidence type="ECO:0000256" key="4">
    <source>
        <dbReference type="ARBA" id="ARBA00023136"/>
    </source>
</evidence>
<comment type="subcellular location">
    <subcellularLocation>
        <location evidence="5">Cell membrane</location>
        <topology evidence="5">Multi-pass membrane protein</topology>
    </subcellularLocation>
    <subcellularLocation>
        <location evidence="1">Membrane</location>
        <topology evidence="1">Multi-pass membrane protein</topology>
    </subcellularLocation>
</comment>
<feature type="transmembrane region" description="Helical" evidence="5">
    <location>
        <begin position="58"/>
        <end position="80"/>
    </location>
</feature>
<protein>
    <recommendedName>
        <fullName evidence="5">Transport permease protein</fullName>
    </recommendedName>
</protein>
<dbReference type="Pfam" id="PF01061">
    <property type="entry name" value="ABC2_membrane"/>
    <property type="match status" value="1"/>
</dbReference>
<dbReference type="InterPro" id="IPR000412">
    <property type="entry name" value="ABC_2_transport"/>
</dbReference>
<keyword evidence="5" id="KW-0813">Transport</keyword>
<keyword evidence="4 5" id="KW-0472">Membrane</keyword>
<comment type="caution">
    <text evidence="7">The sequence shown here is derived from an EMBL/GenBank/DDBJ whole genome shotgun (WGS) entry which is preliminary data.</text>
</comment>
<evidence type="ECO:0000259" key="6">
    <source>
        <dbReference type="PROSITE" id="PS51012"/>
    </source>
</evidence>
<name>A0A0M2NBA5_9FIRM</name>